<organism evidence="4">
    <name type="scientific">Steinernema carpocapsae</name>
    <name type="common">Entomopathogenic nematode</name>
    <dbReference type="NCBI Taxonomy" id="34508"/>
    <lineage>
        <taxon>Eukaryota</taxon>
        <taxon>Metazoa</taxon>
        <taxon>Ecdysozoa</taxon>
        <taxon>Nematoda</taxon>
        <taxon>Chromadorea</taxon>
        <taxon>Rhabditida</taxon>
        <taxon>Tylenchina</taxon>
        <taxon>Panagrolaimomorpha</taxon>
        <taxon>Strongyloidoidea</taxon>
        <taxon>Steinernematidae</taxon>
        <taxon>Steinernema</taxon>
    </lineage>
</organism>
<feature type="chain" id="PRO_5021008308" description="Carboxypeptidase" evidence="2">
    <location>
        <begin position="20"/>
        <end position="2269"/>
    </location>
</feature>
<keyword evidence="2" id="KW-0732">Signal</keyword>
<dbReference type="InterPro" id="IPR029058">
    <property type="entry name" value="AB_hydrolase_fold"/>
</dbReference>
<dbReference type="InterPro" id="IPR001563">
    <property type="entry name" value="Peptidase_S10"/>
</dbReference>
<gene>
    <name evidence="4" type="ORF">L596_015414</name>
</gene>
<evidence type="ECO:0000256" key="1">
    <source>
        <dbReference type="ARBA" id="ARBA00009431"/>
    </source>
</evidence>
<dbReference type="InterPro" id="IPR018202">
    <property type="entry name" value="Ser_caboxypep_ser_AS"/>
</dbReference>
<accession>A0A4U5NFX3</accession>
<dbReference type="SUPFAM" id="SSF53474">
    <property type="entry name" value="alpha/beta-Hydrolases"/>
    <property type="match status" value="4"/>
</dbReference>
<dbReference type="EC" id="3.4.16.-" evidence="2"/>
<protein>
    <recommendedName>
        <fullName evidence="2">Carboxypeptidase</fullName>
        <ecNumber evidence="2">3.4.16.-</ecNumber>
    </recommendedName>
</protein>
<comment type="caution">
    <text evidence="4">The sequence shown here is derived from an EMBL/GenBank/DDBJ whole genome shotgun (WGS) entry which is preliminary data.</text>
</comment>
<reference evidence="4" key="1">
    <citation type="submission" date="2013-11" db="EMBL/GenBank/DDBJ databases">
        <authorList>
            <person name="Sternberg P."/>
            <person name="Dillman A."/>
            <person name="Macchietto M."/>
        </authorList>
    </citation>
    <scope>NUCLEOTIDE SEQUENCE</scope>
    <source>
        <strain evidence="4">ALL</strain>
    </source>
</reference>
<feature type="compositionally biased region" description="Polar residues" evidence="3">
    <location>
        <begin position="2237"/>
        <end position="2247"/>
    </location>
</feature>
<dbReference type="PANTHER" id="PTHR11802:SF480">
    <property type="entry name" value="CARBOXYPEPTIDASE"/>
    <property type="match status" value="1"/>
</dbReference>
<proteinExistence type="inferred from homology"/>
<dbReference type="PROSITE" id="PS00131">
    <property type="entry name" value="CARBOXYPEPT_SER_SER"/>
    <property type="match status" value="3"/>
</dbReference>
<dbReference type="FunFam" id="3.40.50.1820:FF:000222">
    <property type="entry name" value="Carboxypeptidase"/>
    <property type="match status" value="4"/>
</dbReference>
<dbReference type="STRING" id="34508.A0A4U5NFX3"/>
<dbReference type="GO" id="GO:0004185">
    <property type="term" value="F:serine-type carboxypeptidase activity"/>
    <property type="evidence" value="ECO:0007669"/>
    <property type="project" value="UniProtKB-UniRule"/>
</dbReference>
<comment type="similarity">
    <text evidence="1 2">Belongs to the peptidase S10 family.</text>
</comment>
<dbReference type="EMBL" id="AZBU02000004">
    <property type="protein sequence ID" value="TKR81563.1"/>
    <property type="molecule type" value="Genomic_DNA"/>
</dbReference>
<reference evidence="4" key="2">
    <citation type="journal article" date="2015" name="Genome Biol.">
        <title>Comparative genomics of Steinernema reveals deeply conserved gene regulatory networks.</title>
        <authorList>
            <person name="Dillman A.R."/>
            <person name="Macchietto M."/>
            <person name="Porter C.F."/>
            <person name="Rogers A."/>
            <person name="Williams B."/>
            <person name="Antoshechkin I."/>
            <person name="Lee M.M."/>
            <person name="Goodwin Z."/>
            <person name="Lu X."/>
            <person name="Lewis E.E."/>
            <person name="Goodrich-Blair H."/>
            <person name="Stock S.P."/>
            <person name="Adams B.J."/>
            <person name="Sternberg P.W."/>
            <person name="Mortazavi A."/>
        </authorList>
    </citation>
    <scope>NUCLEOTIDE SEQUENCE [LARGE SCALE GENOMIC DNA]</scope>
    <source>
        <strain evidence="4">ALL</strain>
    </source>
</reference>
<dbReference type="Gene3D" id="3.40.50.1820">
    <property type="entry name" value="alpha/beta hydrolase"/>
    <property type="match status" value="4"/>
</dbReference>
<dbReference type="OrthoDB" id="443318at2759"/>
<feature type="compositionally biased region" description="Pro residues" evidence="3">
    <location>
        <begin position="2220"/>
        <end position="2230"/>
    </location>
</feature>
<feature type="signal peptide" evidence="2">
    <location>
        <begin position="1"/>
        <end position="19"/>
    </location>
</feature>
<dbReference type="PROSITE" id="PS00560">
    <property type="entry name" value="CARBOXYPEPT_SER_HIS"/>
    <property type="match status" value="4"/>
</dbReference>
<evidence type="ECO:0000256" key="3">
    <source>
        <dbReference type="SAM" id="MobiDB-lite"/>
    </source>
</evidence>
<feature type="compositionally biased region" description="Basic and acidic residues" evidence="3">
    <location>
        <begin position="1637"/>
        <end position="1655"/>
    </location>
</feature>
<keyword evidence="2" id="KW-0121">Carboxypeptidase</keyword>
<sequence length="2269" mass="254918">MDGWQLLLAVACFLALGRATPEADADLVVDLPGLSFTPTFKQYSGYLTVPSDNKLHYWLVESQADPSSDPLLLWLNGGPGCSALGGFMTEHGPFHPNSDGQTLFENVFSWNKVANVLYLEAPRDVGFSYRPKSLPVDNLWNDTKTAQDNADAVQVFLDRFPQYKTRDFYVTGESYGGVYVPTLTDALIKRIQGGQLQANLVGMVVGNGELSEFQQVNSAIDLNYYRGLISKPQFEQLKSCCSDPNGLPLSKCDFSQFITFDQWGNAIQKITFDNETFRQCANNVVKFGFNKVWMTQNDVYNTYQDCYNVSMEPQILPAFAKSNRRLKRRADASASFSSPILDGTTPFVDFGATRNTASTDSEGGFQCYMDTASRQYLNQPNVRQALHIPEEVPAWTDCSGYVGDHYYQQNHDTTPIFQSILNSGYALKVLIYNGDADMACNFMGDQWFIEALADQYNFTVVGNFSEWFYVYQPGRRHNVAGYQKKFTYNNVKLDQLTVKGAGHFVPTDRPAQALQMITNFMLQSNYSNPVSASLAPQPLLPQFQKPHVPITRKQADKIYTLPGLTFPINFNQFSGYLQASKGNYLHYWLVESQNNPSTDPLILWLNGGPGCSSLGGFLTELGPFHVNPDGKTLFENVYSWNKAANVLFLEGPRNVGFSFQDKSQNSDGNYDDAKTAYDNFLAIMDFLAVYPEYKNRPFYVTGESYGGVYVPTLTSLLIDKIQGGQAPGLNLVGMAVGNGELSRIDQIKSAISLLYFHGIYGKQEWDQLRQCCPSASSYQELPLCDFTRYISLDNYGNAVAKRVNNSTTCGDLVVQLGQSDVWNMQEVQDVYNMYQDCYQQKSHIFGSRNLRPHKEALRQQLNLNIENNPNINTVSTDNQGGFPCFASSATQTWLNTNDVRWALHIPDYVQNWTDCNDNINGAYVQQYNDTGAVFDHIIGSGFPLRMLIYNGDVDTVCNFLGDQWFVEDAAARNALPTVKKYDQWLYKSQIGGYWKRFAGGNIEIDLLTVKGAGHLVPTDRPGPSFQMINNYLAHRDYGNDLMALKNSRTPLKQQYKILEEIAGSKSGSSISRKLAAIPKVKEFLERKGLKPKAERHVKTESKRRILLKSRKPYPEDRASDQIFGLPGVAFKLNFKQFSGFLDASNGTHMHYWLVESQNDPTNAPIVLWLNGGPGCSSLGGLMTELGPFRPTADGQFLLENPYSWNKFANVLFLESPRAVGFSYNEFDPNNTVVYSDDMTAQDNLRAIKSFFVKFPEYQNRQFFITGESFGGVYIPTLARDLLNDIKNGNSANITFAGFAIGNGILSEYDQLNSAANLMYFRGIYGKEDFVNLTSCCDGMNPILDNKPCNLSKYTFGFDANTASGKEIRCNALVVRLGEELIDHSLNDAYNTYQDCYVGASPSNYDSRRLKRAAPSYGGQVLSDAVPFVNQEEKLNYESTDAFGTASCYTGDGAAAYLNRPEVRGALHVERPELTGVTWSDCGNDLRYHHQPKYYDMADTFEEILSSGQSLRILIYNGDVDMVCQFLGDEWFVERLMAKHGVEGTKRAPWMYTLNSGNASNPNLPRTGGFQRRFNMMPQFKVVFDQVTIKGSGHFVPMDRPGPALQMIQNYFSDQDYSTTLPVITAQPTVDPSWPDYGDDKSAKAEQTKRPQKPESKAAVQSKQSSADRRRLDRVYDLPGLTFDPGFKHFSGYLRTNTSSHYLHYWFMESQNDPDNDPVILWLNGGPGCSSMGGLFGELGPFFPNPDGLTLFENVFSWNKGYNVLFLESPRGVGLSYQDTSIDKDWTQNDNVTRNDNMDALKDFFNVFYQYQKNEFYIAGESYAGIYIPTLTQLLFQNIKSLNFNFKGIAIGNGLVSAIQNVRSLPDFIYFRGQVGKQEWDFLKNCCPNKDGLATAFCDYDRFVTVADGGNTLTPKPSNDSTFQKCAKIVVDLSVQRVSNDGNDYYNFYQDCYSWTDKHKFKREADESHQHEFLDKIESLLRKPDGKMAASKYLRNQLSQLNLVSTDSFNGFPCYVEKATKKYLNLPHVRKALHVPDYVQDYTGCTDDAGINSYPQNLLDETALFKNILANAPPNFKILFFVGDVDSACPLMETQWFLETLYAQMKRKKGTKVVLEHEAWKYSLGPQFERKIAGYQRSFQYNTTRVEFVTVKGSGHMVPMDRPGPALQMIDNFIQFKLNASSQSTPVPFSNLVSYSVNRKPLKPQFQPPTVQNNGGATRGTPPPTAPPTFPANPTTTQGGSPKKNNGSVPTLRPTVLCLVTVLLVNYLLN</sequence>
<evidence type="ECO:0000313" key="4">
    <source>
        <dbReference type="EMBL" id="TKR81563.1"/>
    </source>
</evidence>
<dbReference type="Pfam" id="PF00450">
    <property type="entry name" value="Peptidase_S10"/>
    <property type="match status" value="4"/>
</dbReference>
<keyword evidence="2" id="KW-0378">Hydrolase</keyword>
<keyword evidence="2" id="KW-0645">Protease</keyword>
<dbReference type="InterPro" id="IPR033124">
    <property type="entry name" value="Ser_caboxypep_his_AS"/>
</dbReference>
<dbReference type="GO" id="GO:0006508">
    <property type="term" value="P:proteolysis"/>
    <property type="evidence" value="ECO:0007669"/>
    <property type="project" value="UniProtKB-KW"/>
</dbReference>
<dbReference type="PANTHER" id="PTHR11802">
    <property type="entry name" value="SERINE PROTEASE FAMILY S10 SERINE CARBOXYPEPTIDASE"/>
    <property type="match status" value="1"/>
</dbReference>
<reference evidence="4" key="3">
    <citation type="journal article" date="2019" name="G3 (Bethesda)">
        <title>Hybrid Assembly of the Genome of the Entomopathogenic Nematode Steinernema carpocapsae Identifies the X-Chromosome.</title>
        <authorList>
            <person name="Serra L."/>
            <person name="Macchietto M."/>
            <person name="Macias-Munoz A."/>
            <person name="McGill C.J."/>
            <person name="Rodriguez I.M."/>
            <person name="Rodriguez B."/>
            <person name="Murad R."/>
            <person name="Mortazavi A."/>
        </authorList>
    </citation>
    <scope>NUCLEOTIDE SEQUENCE</scope>
    <source>
        <strain evidence="4">ALL</strain>
    </source>
</reference>
<evidence type="ECO:0000256" key="2">
    <source>
        <dbReference type="RuleBase" id="RU361156"/>
    </source>
</evidence>
<dbReference type="PRINTS" id="PR00724">
    <property type="entry name" value="CRBOXYPTASEC"/>
</dbReference>
<feature type="region of interest" description="Disordered" evidence="3">
    <location>
        <begin position="2202"/>
        <end position="2249"/>
    </location>
</feature>
<feature type="region of interest" description="Disordered" evidence="3">
    <location>
        <begin position="1627"/>
        <end position="1670"/>
    </location>
</feature>
<name>A0A4U5NFX3_STECR</name>